<feature type="region of interest" description="Disordered" evidence="12">
    <location>
        <begin position="223"/>
        <end position="243"/>
    </location>
</feature>
<dbReference type="Gene3D" id="3.40.640.10">
    <property type="entry name" value="Type I PLP-dependent aspartate aminotransferase-like (Major domain)"/>
    <property type="match status" value="1"/>
</dbReference>
<dbReference type="SUPFAM" id="SSF53383">
    <property type="entry name" value="PLP-dependent transferases"/>
    <property type="match status" value="1"/>
</dbReference>
<dbReference type="OrthoDB" id="4161332at2759"/>
<organism evidence="15 16">
    <name type="scientific">Fusarium torreyae</name>
    <dbReference type="NCBI Taxonomy" id="1237075"/>
    <lineage>
        <taxon>Eukaryota</taxon>
        <taxon>Fungi</taxon>
        <taxon>Dikarya</taxon>
        <taxon>Ascomycota</taxon>
        <taxon>Pezizomycotina</taxon>
        <taxon>Sordariomycetes</taxon>
        <taxon>Hypocreomycetidae</taxon>
        <taxon>Hypocreales</taxon>
        <taxon>Nectriaceae</taxon>
        <taxon>Fusarium</taxon>
    </lineage>
</organism>
<dbReference type="Pfam" id="PF01053">
    <property type="entry name" value="Cys_Met_Meta_PP"/>
    <property type="match status" value="1"/>
</dbReference>
<dbReference type="GO" id="GO:0005634">
    <property type="term" value="C:nucleus"/>
    <property type="evidence" value="ECO:0007669"/>
    <property type="project" value="UniProtKB-SubCell"/>
</dbReference>
<evidence type="ECO:0000256" key="3">
    <source>
        <dbReference type="ARBA" id="ARBA00022630"/>
    </source>
</evidence>
<dbReference type="Gene3D" id="3.50.50.60">
    <property type="entry name" value="FAD/NAD(P)-binding domain"/>
    <property type="match status" value="1"/>
</dbReference>
<keyword evidence="13" id="KW-1133">Transmembrane helix</keyword>
<evidence type="ECO:0000256" key="2">
    <source>
        <dbReference type="ARBA" id="ARBA00004123"/>
    </source>
</evidence>
<dbReference type="InterPro" id="IPR015424">
    <property type="entry name" value="PyrdxlP-dep_Trfase"/>
</dbReference>
<feature type="region of interest" description="Disordered" evidence="12">
    <location>
        <begin position="1"/>
        <end position="72"/>
    </location>
</feature>
<dbReference type="CDD" id="cd00067">
    <property type="entry name" value="GAL4"/>
    <property type="match status" value="1"/>
</dbReference>
<dbReference type="GO" id="GO:0006351">
    <property type="term" value="P:DNA-templated transcription"/>
    <property type="evidence" value="ECO:0007669"/>
    <property type="project" value="InterPro"/>
</dbReference>
<dbReference type="InterPro" id="IPR027477">
    <property type="entry name" value="Succ_DH/fumarate_Rdtase_cat_sf"/>
</dbReference>
<name>A0A9W8VIS2_9HYPO</name>
<keyword evidence="5" id="KW-0862">Zinc</keyword>
<keyword evidence="6" id="KW-0663">Pyridoxal phosphate</keyword>
<dbReference type="SUPFAM" id="SSF56425">
    <property type="entry name" value="Succinate dehydrogenase/fumarate reductase flavoprotein, catalytic domain"/>
    <property type="match status" value="1"/>
</dbReference>
<keyword evidence="10" id="KW-0804">Transcription</keyword>
<evidence type="ECO:0000313" key="16">
    <source>
        <dbReference type="Proteomes" id="UP001152049"/>
    </source>
</evidence>
<keyword evidence="4" id="KW-0479">Metal-binding</keyword>
<keyword evidence="11" id="KW-0539">Nucleus</keyword>
<keyword evidence="8" id="KW-0805">Transcription regulation</keyword>
<feature type="domain" description="Zn(2)-C6 fungal-type" evidence="14">
    <location>
        <begin position="75"/>
        <end position="105"/>
    </location>
</feature>
<dbReference type="PROSITE" id="PS50048">
    <property type="entry name" value="ZN2_CY6_FUNGAL_2"/>
    <property type="match status" value="1"/>
</dbReference>
<evidence type="ECO:0000256" key="4">
    <source>
        <dbReference type="ARBA" id="ARBA00022723"/>
    </source>
</evidence>
<comment type="cofactor">
    <cofactor evidence="1">
        <name>pyridoxal 5'-phosphate</name>
        <dbReference type="ChEBI" id="CHEBI:597326"/>
    </cofactor>
</comment>
<keyword evidence="9" id="KW-0238">DNA-binding</keyword>
<evidence type="ECO:0000256" key="11">
    <source>
        <dbReference type="ARBA" id="ARBA00023242"/>
    </source>
</evidence>
<keyword evidence="13" id="KW-0472">Membrane</keyword>
<dbReference type="SMART" id="SM00066">
    <property type="entry name" value="GAL4"/>
    <property type="match status" value="1"/>
</dbReference>
<evidence type="ECO:0000259" key="14">
    <source>
        <dbReference type="PROSITE" id="PS50048"/>
    </source>
</evidence>
<dbReference type="InterPro" id="IPR036864">
    <property type="entry name" value="Zn2-C6_fun-type_DNA-bd_sf"/>
</dbReference>
<dbReference type="SUPFAM" id="SSF57701">
    <property type="entry name" value="Zn2/Cys6 DNA-binding domain"/>
    <property type="match status" value="1"/>
</dbReference>
<dbReference type="GO" id="GO:0016491">
    <property type="term" value="F:oxidoreductase activity"/>
    <property type="evidence" value="ECO:0007669"/>
    <property type="project" value="UniProtKB-KW"/>
</dbReference>
<dbReference type="InterPro" id="IPR015421">
    <property type="entry name" value="PyrdxlP-dep_Trfase_major"/>
</dbReference>
<dbReference type="CDD" id="cd12148">
    <property type="entry name" value="fungal_TF_MHR"/>
    <property type="match status" value="1"/>
</dbReference>
<dbReference type="InterPro" id="IPR036188">
    <property type="entry name" value="FAD/NAD-bd_sf"/>
</dbReference>
<dbReference type="EMBL" id="JAOQAZ010000004">
    <property type="protein sequence ID" value="KAJ4267022.1"/>
    <property type="molecule type" value="Genomic_DNA"/>
</dbReference>
<proteinExistence type="predicted"/>
<dbReference type="SUPFAM" id="SSF51905">
    <property type="entry name" value="FAD/NAD(P)-binding domain"/>
    <property type="match status" value="1"/>
</dbReference>
<reference evidence="15" key="1">
    <citation type="submission" date="2022-09" db="EMBL/GenBank/DDBJ databases">
        <title>Fusarium specimens isolated from Avocado Roots.</title>
        <authorList>
            <person name="Stajich J."/>
            <person name="Roper C."/>
            <person name="Heimlech-Rivalta G."/>
        </authorList>
    </citation>
    <scope>NUCLEOTIDE SEQUENCE</scope>
    <source>
        <strain evidence="15">CF00136</strain>
    </source>
</reference>
<dbReference type="NCBIfam" id="NF006130">
    <property type="entry name" value="PRK08274.1"/>
    <property type="match status" value="1"/>
</dbReference>
<evidence type="ECO:0000256" key="13">
    <source>
        <dbReference type="SAM" id="Phobius"/>
    </source>
</evidence>
<keyword evidence="7" id="KW-0560">Oxidoreductase</keyword>
<dbReference type="PROSITE" id="PS00463">
    <property type="entry name" value="ZN2_CY6_FUNGAL_1"/>
    <property type="match status" value="1"/>
</dbReference>
<evidence type="ECO:0000256" key="1">
    <source>
        <dbReference type="ARBA" id="ARBA00001933"/>
    </source>
</evidence>
<accession>A0A9W8VIS2</accession>
<dbReference type="Proteomes" id="UP001152049">
    <property type="component" value="Unassembled WGS sequence"/>
</dbReference>
<dbReference type="InterPro" id="IPR051615">
    <property type="entry name" value="Transcr_Regulatory_Elem"/>
</dbReference>
<dbReference type="Pfam" id="PF00890">
    <property type="entry name" value="FAD_binding_2"/>
    <property type="match status" value="1"/>
</dbReference>
<gene>
    <name evidence="15" type="ORF">NW762_003120</name>
</gene>
<evidence type="ECO:0000256" key="9">
    <source>
        <dbReference type="ARBA" id="ARBA00023125"/>
    </source>
</evidence>
<keyword evidence="13" id="KW-0812">Transmembrane</keyword>
<dbReference type="GO" id="GO:0008270">
    <property type="term" value="F:zinc ion binding"/>
    <property type="evidence" value="ECO:0007669"/>
    <property type="project" value="InterPro"/>
</dbReference>
<dbReference type="Pfam" id="PF00172">
    <property type="entry name" value="Zn_clus"/>
    <property type="match status" value="1"/>
</dbReference>
<dbReference type="InterPro" id="IPR000277">
    <property type="entry name" value="Cys/Met-Metab_PyrdxlP-dep_enz"/>
</dbReference>
<dbReference type="Pfam" id="PF04082">
    <property type="entry name" value="Fungal_trans"/>
    <property type="match status" value="1"/>
</dbReference>
<evidence type="ECO:0000256" key="5">
    <source>
        <dbReference type="ARBA" id="ARBA00022833"/>
    </source>
</evidence>
<dbReference type="Gene3D" id="3.90.700.10">
    <property type="entry name" value="Succinate dehydrogenase/fumarate reductase flavoprotein, catalytic domain"/>
    <property type="match status" value="1"/>
</dbReference>
<evidence type="ECO:0000256" key="6">
    <source>
        <dbReference type="ARBA" id="ARBA00022898"/>
    </source>
</evidence>
<evidence type="ECO:0000313" key="15">
    <source>
        <dbReference type="EMBL" id="KAJ4267022.1"/>
    </source>
</evidence>
<keyword evidence="16" id="KW-1185">Reference proteome</keyword>
<dbReference type="GO" id="GO:0030170">
    <property type="term" value="F:pyridoxal phosphate binding"/>
    <property type="evidence" value="ECO:0007669"/>
    <property type="project" value="InterPro"/>
</dbReference>
<dbReference type="Gene3D" id="4.10.240.10">
    <property type="entry name" value="Zn(2)-C6 fungal-type DNA-binding domain"/>
    <property type="match status" value="1"/>
</dbReference>
<evidence type="ECO:0000256" key="8">
    <source>
        <dbReference type="ARBA" id="ARBA00023015"/>
    </source>
</evidence>
<protein>
    <recommendedName>
        <fullName evidence="14">Zn(2)-C6 fungal-type domain-containing protein</fullName>
    </recommendedName>
</protein>
<keyword evidence="3" id="KW-0285">Flavoprotein</keyword>
<sequence length="1527" mass="168987">MASLHEPQEQNVEQPQPQPRPQPQLDQQSQPQQPSPPQTHDPTAVAIREGPLQQRGPSHDEPSEQQRRPKSLAKACVVCRTKKIRCDAARPRCGSCLSQGRECIYRREPPRKRPTFSQITKLQREQAALREFIVTLRNSSHEQRERLLLTAVDDDGTVSILPAAEDTSMPEQRIPKQHINPSRHHPSHRLTEGHDETHIISSEDELDIAQFLSVDDAGKMNSFGPSSALHNPARSDTDLSPSRRSTTLENIKNGLIANAALQRHLEYGLTRFPTIDGIPTEFAIHLLNIHWARQHHTFLLTYRPAVMRDLGGSGQYCSLFMLNAIFACCSKFSPRLEVRDNPDDPTTAGRRFFRRCDELLTRQSLLTRPHISTIVGLLLLGSTYNARGETSKGWLYTGYALRMVYDLGLHLDPKQTTDNAEEIEIRRRVFWGAFVCDKLQSLYLGRPVAINLRDSQVSREFLDLYEEKEPFLPPSALSGLSPGLPGGFCDAIPLHSVSTFQQLCQLSKIMTTIINRFYVVGATFSNAQNSLQQVDKALQQWRDNLSPELDYQPWQLPVLPVPAQTPNVMVLHNLYHSLIILVHRPFTSDGHLRSAAIPGRSWERCTIAARCITSIALKYKSTFGLTGAPYVLGYTIYVACTIHVRNAASQDHQNGDFLSLLKASLRCLDELCFANPGIAKPANIIRRLIDANRLDLMTEQADSIEPSSLTFDLDEVPGVFPVNPRPDVDLMAMHQMGVRKPWGGLGGQPRTTWCGIRWALAIVEARKRVMTNYVIIYVTLLPSIPIIFRSFMKLNDEMPSPPKAVDVLVVGSGNAGFASALSAAQNGAERVLLIDKCPEDWVGGNTYFTAGAYRIAHDGLNDLLPIVNNVSHEQVDKIDLAPYTAKDFQNDLDKVCMGRSDPELASALIHDSNAAIKWLAKTGIRFQLSFNRQAYEVDGRMKFWGGLSLKTQDGGKGLIKDYLAAAKRHNVQLCWSTALTGIRRNSANGTSFVTVSVDGAEHSLTAGAVILAAGGFESSAQKRSQYLGPGWDLAMVRGTPYNTGDVLDIAIQQLGAQAVGNWSACHSVAWDANANPNIGDREASNEYTKSGYPLGLMLNVEGHRFVDEGVDLRNYTYAKFGRAILQQPESMAFQVWDSRTSGWLRSEEYREERVEHITATTLEELAEKCAARGLRDKSGFVETIREYNEAVYAHRRENPNAKWDPAIRDGLSTQSSKKLLALAKSNWALPLDKGPYLAIKVTCGITFTFGGVKVDPKNAQLLQASTGRPVPGIYCVGEMMGGLFYSNYPGGSGLTSGAVFGSRAGKAAAAQAKKAGQGSQAARSSKFKAELDIIGRLDDLPFGIKSNKEYQCADRFVSVELHNSVLDVRQRLTGIVKVGSDELDQLEPGDVIPIETPLNPTGEARNSEACSKIAKEKGFRLVADSTFGLLALQDPFIWGADIGIHSGAKYIGGHSDIMCGILAVQKEDPFMCLWEDRCALGNILGRFESWLGLRILRTLDIRCRTQTNSCTAIVSWMIEKIGDKETK</sequence>
<comment type="caution">
    <text evidence="15">The sequence shown here is derived from an EMBL/GenBank/DDBJ whole genome shotgun (WGS) entry which is preliminary data.</text>
</comment>
<dbReference type="SMART" id="SM00906">
    <property type="entry name" value="Fungal_trans"/>
    <property type="match status" value="1"/>
</dbReference>
<comment type="subcellular location">
    <subcellularLocation>
        <location evidence="2">Nucleus</location>
    </subcellularLocation>
</comment>
<dbReference type="GO" id="GO:0019346">
    <property type="term" value="P:transsulfuration"/>
    <property type="evidence" value="ECO:0007669"/>
    <property type="project" value="InterPro"/>
</dbReference>
<dbReference type="InterPro" id="IPR007219">
    <property type="entry name" value="XnlR_reg_dom"/>
</dbReference>
<dbReference type="PANTHER" id="PTHR31313:SF86">
    <property type="entry name" value="ZN(2)-C6 FUNGAL-TYPE DOMAIN-CONTAINING PROTEIN"/>
    <property type="match status" value="1"/>
</dbReference>
<evidence type="ECO:0000256" key="7">
    <source>
        <dbReference type="ARBA" id="ARBA00023002"/>
    </source>
</evidence>
<feature type="compositionally biased region" description="Basic and acidic residues" evidence="12">
    <location>
        <begin position="57"/>
        <end position="67"/>
    </location>
</feature>
<dbReference type="InterPro" id="IPR001138">
    <property type="entry name" value="Zn2Cys6_DnaBD"/>
</dbReference>
<dbReference type="PANTHER" id="PTHR31313">
    <property type="entry name" value="TY1 ENHANCER ACTIVATOR"/>
    <property type="match status" value="1"/>
</dbReference>
<evidence type="ECO:0000256" key="10">
    <source>
        <dbReference type="ARBA" id="ARBA00023163"/>
    </source>
</evidence>
<dbReference type="InterPro" id="IPR003953">
    <property type="entry name" value="FAD-dep_OxRdtase_2_FAD-bd"/>
</dbReference>
<dbReference type="GO" id="GO:0000981">
    <property type="term" value="F:DNA-binding transcription factor activity, RNA polymerase II-specific"/>
    <property type="evidence" value="ECO:0007669"/>
    <property type="project" value="InterPro"/>
</dbReference>
<evidence type="ECO:0000256" key="12">
    <source>
        <dbReference type="SAM" id="MobiDB-lite"/>
    </source>
</evidence>
<dbReference type="GO" id="GO:0003677">
    <property type="term" value="F:DNA binding"/>
    <property type="evidence" value="ECO:0007669"/>
    <property type="project" value="UniProtKB-KW"/>
</dbReference>
<feature type="compositionally biased region" description="Low complexity" evidence="12">
    <location>
        <begin position="23"/>
        <end position="32"/>
    </location>
</feature>
<feature type="transmembrane region" description="Helical" evidence="13">
    <location>
        <begin position="773"/>
        <end position="792"/>
    </location>
</feature>